<dbReference type="Proteomes" id="UP000726170">
    <property type="component" value="Unassembled WGS sequence"/>
</dbReference>
<evidence type="ECO:0000256" key="1">
    <source>
        <dbReference type="ARBA" id="ARBA00022676"/>
    </source>
</evidence>
<keyword evidence="3 5" id="KW-0777">Teichoic acid biosynthesis</keyword>
<gene>
    <name evidence="6" type="ORF">KQI86_14355</name>
</gene>
<name>A0ABS6EM34_9CLOT</name>
<sequence>MFTNILGYKIFSGNRKEFLDHIKKLNKAHIISGNPEVLSNGLNNELLFNNFMEETSIIIPDGIGTVIASKMVKDPVKEKIAGIEVMDDIIKYSWEQGKGIYLLGTKDEILQKCINNLKNKYPNLNILGWHNGFFDIDSCEEIIEEINSLEPYAIFVAMGSPRQEVFISKYMKNLKCNIFMGVGGSIDVFAGEVKRAPKWMISIGMEWLYRVAKEPWRIGRLSSIPKFLIKVSKNK</sequence>
<dbReference type="PANTHER" id="PTHR34136">
    <property type="match status" value="1"/>
</dbReference>
<organism evidence="6 7">
    <name type="scientific">Clostridium mobile</name>
    <dbReference type="NCBI Taxonomy" id="2841512"/>
    <lineage>
        <taxon>Bacteria</taxon>
        <taxon>Bacillati</taxon>
        <taxon>Bacillota</taxon>
        <taxon>Clostridia</taxon>
        <taxon>Eubacteriales</taxon>
        <taxon>Clostridiaceae</taxon>
        <taxon>Clostridium</taxon>
    </lineage>
</organism>
<comment type="pathway">
    <text evidence="5">Cell wall biogenesis; teichoic acid biosynthesis.</text>
</comment>
<keyword evidence="2 5" id="KW-0808">Transferase</keyword>
<dbReference type="InterPro" id="IPR004629">
    <property type="entry name" value="WecG_TagA_CpsF"/>
</dbReference>
<evidence type="ECO:0000256" key="3">
    <source>
        <dbReference type="ARBA" id="ARBA00022944"/>
    </source>
</evidence>
<evidence type="ECO:0000256" key="5">
    <source>
        <dbReference type="HAMAP-Rule" id="MF_02070"/>
    </source>
</evidence>
<dbReference type="NCBIfam" id="TIGR00696">
    <property type="entry name" value="wecG_tagA_cpsF"/>
    <property type="match status" value="1"/>
</dbReference>
<dbReference type="Pfam" id="PF03808">
    <property type="entry name" value="Glyco_tran_WecG"/>
    <property type="match status" value="1"/>
</dbReference>
<accession>A0ABS6EM34</accession>
<comment type="catalytic activity">
    <reaction evidence="5">
        <text>UDP-N-acetyl-alpha-D-mannosamine + N-acetyl-alpha-D-glucosaminyl-di-trans,octa-cis-undecaprenyl diphosphate = N-acetyl-beta-D-mannosaminyl-(1-&gt;4)-N-acetyl-alpha-D-glucosaminyl di-trans,octa-cis-undecaprenyl diphosphate + UDP + H(+)</text>
        <dbReference type="Rhea" id="RHEA:16053"/>
        <dbReference type="ChEBI" id="CHEBI:15378"/>
        <dbReference type="ChEBI" id="CHEBI:58223"/>
        <dbReference type="ChEBI" id="CHEBI:62959"/>
        <dbReference type="ChEBI" id="CHEBI:68623"/>
        <dbReference type="ChEBI" id="CHEBI:132210"/>
        <dbReference type="EC" id="2.4.1.187"/>
    </reaction>
</comment>
<comment type="caution">
    <text evidence="6">The sequence shown here is derived from an EMBL/GenBank/DDBJ whole genome shotgun (WGS) entry which is preliminary data.</text>
</comment>
<keyword evidence="7" id="KW-1185">Reference proteome</keyword>
<evidence type="ECO:0000256" key="4">
    <source>
        <dbReference type="ARBA" id="ARBA00023316"/>
    </source>
</evidence>
<dbReference type="CDD" id="cd06533">
    <property type="entry name" value="Glyco_transf_WecG_TagA"/>
    <property type="match status" value="1"/>
</dbReference>
<keyword evidence="4 5" id="KW-0961">Cell wall biogenesis/degradation</keyword>
<dbReference type="RefSeq" id="WP_216440247.1">
    <property type="nucleotide sequence ID" value="NZ_JAHLQF010000003.1"/>
</dbReference>
<protein>
    <recommendedName>
        <fullName evidence="5">N-acetylglucosaminyldiphosphoundecaprenol N-acetyl-beta-D-mannosaminyltransferase</fullName>
        <ecNumber evidence="5">2.4.1.187</ecNumber>
    </recommendedName>
    <alternativeName>
        <fullName evidence="5">N-acetylmannosaminyltransferase</fullName>
    </alternativeName>
    <alternativeName>
        <fullName evidence="5">UDP-N-acetylmannosamine transferase</fullName>
    </alternativeName>
    <alternativeName>
        <fullName evidence="5">UDP-N-acetylmannosamine:N-acetylglucosaminyl pyrophosphorylundecaprenol N-acetylmannosaminyltransferase</fullName>
    </alternativeName>
</protein>
<reference evidence="6 7" key="1">
    <citation type="submission" date="2021-06" db="EMBL/GenBank/DDBJ databases">
        <authorList>
            <person name="Sun Q."/>
            <person name="Li D."/>
        </authorList>
    </citation>
    <scope>NUCLEOTIDE SEQUENCE [LARGE SCALE GENOMIC DNA]</scope>
    <source>
        <strain evidence="6 7">MSJ-11</strain>
    </source>
</reference>
<dbReference type="PANTHER" id="PTHR34136:SF1">
    <property type="entry name" value="UDP-N-ACETYL-D-MANNOSAMINURONIC ACID TRANSFERASE"/>
    <property type="match status" value="1"/>
</dbReference>
<evidence type="ECO:0000313" key="7">
    <source>
        <dbReference type="Proteomes" id="UP000726170"/>
    </source>
</evidence>
<evidence type="ECO:0000256" key="2">
    <source>
        <dbReference type="ARBA" id="ARBA00022679"/>
    </source>
</evidence>
<proteinExistence type="inferred from homology"/>
<keyword evidence="1 5" id="KW-0328">Glycosyltransferase</keyword>
<comment type="function">
    <text evidence="5">Catalyzes the conversion of GlcNAc-PP-undecaprenol into ManNAc-GlcNAc-PP-undecaprenol, the first committed lipid intermediate in the de novo synthesis of teichoic acid.</text>
</comment>
<dbReference type="EMBL" id="JAHLQF010000003">
    <property type="protein sequence ID" value="MBU5485500.1"/>
    <property type="molecule type" value="Genomic_DNA"/>
</dbReference>
<evidence type="ECO:0000313" key="6">
    <source>
        <dbReference type="EMBL" id="MBU5485500.1"/>
    </source>
</evidence>
<dbReference type="EC" id="2.4.1.187" evidence="5"/>
<dbReference type="InterPro" id="IPR034714">
    <property type="entry name" value="TagA_TarA"/>
</dbReference>
<dbReference type="HAMAP" id="MF_02070">
    <property type="entry name" value="TagA_TarA"/>
    <property type="match status" value="1"/>
</dbReference>
<comment type="similarity">
    <text evidence="5">Belongs to the glycosyltransferase 26 family. TagA/TarA subfamily.</text>
</comment>